<feature type="chain" id="PRO_5007502607" description="DUF4412 domain-containing protein" evidence="1">
    <location>
        <begin position="31"/>
        <end position="254"/>
    </location>
</feature>
<accession>A0A142W0P2</accession>
<evidence type="ECO:0000313" key="3">
    <source>
        <dbReference type="Proteomes" id="UP000076234"/>
    </source>
</evidence>
<evidence type="ECO:0008006" key="4">
    <source>
        <dbReference type="Google" id="ProtNLM"/>
    </source>
</evidence>
<evidence type="ECO:0000256" key="1">
    <source>
        <dbReference type="SAM" id="SignalP"/>
    </source>
</evidence>
<evidence type="ECO:0000313" key="2">
    <source>
        <dbReference type="EMBL" id="AMU95542.1"/>
    </source>
</evidence>
<reference evidence="3" key="1">
    <citation type="submission" date="2015-11" db="EMBL/GenBank/DDBJ databases">
        <title>Complete genome sequence of a polyethylene glycol-degrading strain Sphingopyxis terrae strain 203-1 (NBRC 15098).</title>
        <authorList>
            <person name="Yoshiyuki O."/>
            <person name="Shouta N."/>
            <person name="Nagata Y."/>
            <person name="Numata M."/>
            <person name="Tsuchikane K."/>
            <person name="Hosoyama A."/>
            <person name="Yamazoe A."/>
            <person name="Tsuda M."/>
            <person name="Fujita N."/>
            <person name="Kawai F."/>
        </authorList>
    </citation>
    <scope>NUCLEOTIDE SEQUENCE [LARGE SCALE GENOMIC DNA]</scope>
    <source>
        <strain evidence="3">203-1</strain>
    </source>
</reference>
<organism evidence="2 3">
    <name type="scientific">Sphingopyxis terrae subsp. terrae NBRC 15098</name>
    <dbReference type="NCBI Taxonomy" id="1219058"/>
    <lineage>
        <taxon>Bacteria</taxon>
        <taxon>Pseudomonadati</taxon>
        <taxon>Pseudomonadota</taxon>
        <taxon>Alphaproteobacteria</taxon>
        <taxon>Sphingomonadales</taxon>
        <taxon>Sphingomonadaceae</taxon>
        <taxon>Sphingopyxis</taxon>
    </lineage>
</organism>
<reference evidence="2 3" key="2">
    <citation type="journal article" date="2016" name="Genome Announc.">
        <title>Complete Genome Sequence of Sphingopyxis terrae Strain 203-1 (NBRC 111660), a Polyethylene Glycol Degrader.</title>
        <authorList>
            <person name="Ohtsubo Y."/>
            <person name="Nonoyama S."/>
            <person name="Nagata Y."/>
            <person name="Numata M."/>
            <person name="Tsuchikane K."/>
            <person name="Hosoyama A."/>
            <person name="Yamazoe A."/>
            <person name="Tsuda M."/>
            <person name="Fujita N."/>
            <person name="Kawai F."/>
        </authorList>
    </citation>
    <scope>NUCLEOTIDE SEQUENCE [LARGE SCALE GENOMIC DNA]</scope>
    <source>
        <strain evidence="2 3">203-1</strain>
    </source>
</reference>
<gene>
    <name evidence="2" type="ORF">AOA14_13080</name>
</gene>
<dbReference type="KEGG" id="ster:AOA14_13080"/>
<keyword evidence="1" id="KW-0732">Signal</keyword>
<dbReference type="Proteomes" id="UP000076234">
    <property type="component" value="Chromosome"/>
</dbReference>
<proteinExistence type="predicted"/>
<feature type="signal peptide" evidence="1">
    <location>
        <begin position="1"/>
        <end position="30"/>
    </location>
</feature>
<sequence length="254" mass="26776">MSFPDFRTRRLGLTAAAAAIAFAVAGTAAAQSMVVRSTGPSASKYPTGAKLKASDKLTLVAGDKIVLMQGGKTRTLSGPGTYGASGPIQSNQTMGSAVTRMLASGPSMRSRGGFSRGPDEPKPAELRAPNLWFIDYREAGTFCVADPATLMLWRPYMDTDELLKIEQDGKTQTVAFVVGANFRKWPSDAMPVKYDVDYRLSGGGLSAPVTIRFKPMGEVPATPDASVDALMAKGCTPQLNRLVDTMAEAEASGG</sequence>
<dbReference type="AlphaFoldDB" id="A0A142W0P2"/>
<name>A0A142W0P2_9SPHN</name>
<dbReference type="EMBL" id="CP013342">
    <property type="protein sequence ID" value="AMU95542.1"/>
    <property type="molecule type" value="Genomic_DNA"/>
</dbReference>
<dbReference type="STRING" id="1219058.AOA14_13080"/>
<dbReference type="RefSeq" id="WP_062902125.1">
    <property type="nucleotide sequence ID" value="NZ_CP013342.1"/>
</dbReference>
<protein>
    <recommendedName>
        <fullName evidence="4">DUF4412 domain-containing protein</fullName>
    </recommendedName>
</protein>
<dbReference type="GeneID" id="303002524"/>